<gene>
    <name evidence="2" type="ORF">HCOI_01683000</name>
</gene>
<sequence>MMYIRRPVNKRCDPKYRIPTFKQGGGSAMLWGCFSLSSVGLLVRTHSNMDSVQYKDDLEDDLLIIAGVDPNDSKIKHVHLEGADSDSTGQSYGASIPFEKAMSPEVIIAYSMNGEDIPRDHGAPLRCIVPGK</sequence>
<protein>
    <submittedName>
        <fullName evidence="2">Oxidoreductase domain containing protein</fullName>
    </submittedName>
</protein>
<reference evidence="2" key="2">
    <citation type="submission" date="2013-05" db="EMBL/GenBank/DDBJ databases">
        <title>The genome and transcriptome of Haemonchus contortus: a key model parasite for drug and vaccine discovery.</title>
        <authorList>
            <person name="Laing R."/>
            <person name="Kikuchi T."/>
            <person name="Martinelli A."/>
            <person name="Tsai I.J."/>
            <person name="Beech R.N."/>
            <person name="Redman E."/>
            <person name="Holroyd N."/>
            <person name="Bartley D.J."/>
            <person name="Beasley H."/>
            <person name="Britton C."/>
            <person name="Curran D."/>
            <person name="Devaney E."/>
            <person name="Gilabert A."/>
            <person name="Jackson F."/>
            <person name="Hunt M."/>
            <person name="Johnston S."/>
            <person name="Kryukov I."/>
            <person name="Li K."/>
            <person name="Morrison A.A."/>
            <person name="Reid A.J."/>
            <person name="Sargison N."/>
            <person name="Saunders G."/>
            <person name="Wasmuth J.D."/>
            <person name="Wolstenholme A."/>
            <person name="Berriman M."/>
            <person name="Gilleard J.S."/>
            <person name="Cotton J.A."/>
        </authorList>
    </citation>
    <scope>NUCLEOTIDE SEQUENCE [LARGE SCALE GENOMIC DNA]</scope>
    <source>
        <strain evidence="2">ISE/inbred ISE</strain>
    </source>
</reference>
<dbReference type="PANTHER" id="PTHR19372:SF7">
    <property type="entry name" value="SULFITE OXIDASE, MITOCHONDRIAL"/>
    <property type="match status" value="1"/>
</dbReference>
<name>W6NF92_HAECO</name>
<dbReference type="Pfam" id="PF00174">
    <property type="entry name" value="Oxidored_molyb"/>
    <property type="match status" value="1"/>
</dbReference>
<evidence type="ECO:0000259" key="1">
    <source>
        <dbReference type="Pfam" id="PF00174"/>
    </source>
</evidence>
<dbReference type="AlphaFoldDB" id="W6NF92"/>
<feature type="domain" description="Oxidoreductase molybdopterin-binding" evidence="1">
    <location>
        <begin position="60"/>
        <end position="131"/>
    </location>
</feature>
<dbReference type="InterPro" id="IPR000572">
    <property type="entry name" value="OxRdtase_Mopterin-bd_dom"/>
</dbReference>
<dbReference type="GO" id="GO:0006790">
    <property type="term" value="P:sulfur compound metabolic process"/>
    <property type="evidence" value="ECO:0007669"/>
    <property type="project" value="TreeGrafter"/>
</dbReference>
<reference evidence="2" key="1">
    <citation type="submission" date="2013-03" db="EMBL/GenBank/DDBJ databases">
        <authorList>
            <person name="Aslett M."/>
        </authorList>
    </citation>
    <scope>NUCLEOTIDE SEQUENCE [LARGE SCALE GENOMIC DNA]</scope>
    <source>
        <strain evidence="2">ISE/inbred ISE</strain>
    </source>
</reference>
<dbReference type="EMBL" id="CAVP010059708">
    <property type="protein sequence ID" value="CDL96013.1"/>
    <property type="molecule type" value="Genomic_DNA"/>
</dbReference>
<dbReference type="GO" id="GO:0005739">
    <property type="term" value="C:mitochondrion"/>
    <property type="evidence" value="ECO:0007669"/>
    <property type="project" value="TreeGrafter"/>
</dbReference>
<accession>W6NF92</accession>
<proteinExistence type="predicted"/>
<dbReference type="GO" id="GO:0020037">
    <property type="term" value="F:heme binding"/>
    <property type="evidence" value="ECO:0007669"/>
    <property type="project" value="TreeGrafter"/>
</dbReference>
<dbReference type="GO" id="GO:0043546">
    <property type="term" value="F:molybdopterin cofactor binding"/>
    <property type="evidence" value="ECO:0007669"/>
    <property type="project" value="TreeGrafter"/>
</dbReference>
<dbReference type="GO" id="GO:0008482">
    <property type="term" value="F:sulfite oxidase activity"/>
    <property type="evidence" value="ECO:0007669"/>
    <property type="project" value="TreeGrafter"/>
</dbReference>
<dbReference type="SUPFAM" id="SSF56524">
    <property type="entry name" value="Oxidoreductase molybdopterin-binding domain"/>
    <property type="match status" value="1"/>
</dbReference>
<comment type="caution">
    <text evidence="2">The sequence shown here is derived from an EMBL/GenBank/DDBJ whole genome shotgun (WGS) entry which is preliminary data.</text>
</comment>
<organism evidence="2">
    <name type="scientific">Haemonchus contortus</name>
    <name type="common">Barber pole worm</name>
    <dbReference type="NCBI Taxonomy" id="6289"/>
    <lineage>
        <taxon>Eukaryota</taxon>
        <taxon>Metazoa</taxon>
        <taxon>Ecdysozoa</taxon>
        <taxon>Nematoda</taxon>
        <taxon>Chromadorea</taxon>
        <taxon>Rhabditida</taxon>
        <taxon>Rhabditina</taxon>
        <taxon>Rhabditomorpha</taxon>
        <taxon>Strongyloidea</taxon>
        <taxon>Trichostrongylidae</taxon>
        <taxon>Haemonchus</taxon>
    </lineage>
</organism>
<dbReference type="InterPro" id="IPR036374">
    <property type="entry name" value="OxRdtase_Mopterin-bd_sf"/>
</dbReference>
<dbReference type="Gene3D" id="3.90.420.10">
    <property type="entry name" value="Oxidoreductase, molybdopterin-binding domain"/>
    <property type="match status" value="1"/>
</dbReference>
<evidence type="ECO:0000313" key="2">
    <source>
        <dbReference type="EMBL" id="CDL96013.1"/>
    </source>
</evidence>
<dbReference type="PANTHER" id="PTHR19372">
    <property type="entry name" value="SULFITE REDUCTASE"/>
    <property type="match status" value="1"/>
</dbReference>